<dbReference type="Proteomes" id="UP000001876">
    <property type="component" value="Unassembled WGS sequence"/>
</dbReference>
<dbReference type="SMART" id="SM00088">
    <property type="entry name" value="PINT"/>
    <property type="match status" value="1"/>
</dbReference>
<dbReference type="eggNOG" id="KOG0686">
    <property type="taxonomic scope" value="Eukaryota"/>
</dbReference>
<keyword evidence="5" id="KW-0736">Signalosome</keyword>
<dbReference type="Pfam" id="PF10602">
    <property type="entry name" value="RPN7"/>
    <property type="match status" value="1"/>
</dbReference>
<dbReference type="OMA" id="HKILYAR"/>
<protein>
    <submittedName>
        <fullName evidence="8">Predicted protein</fullName>
    </submittedName>
</protein>
<organism evidence="9">
    <name type="scientific">Micromonas pusilla (strain CCMP1545)</name>
    <name type="common">Picoplanktonic green alga</name>
    <dbReference type="NCBI Taxonomy" id="564608"/>
    <lineage>
        <taxon>Eukaryota</taxon>
        <taxon>Viridiplantae</taxon>
        <taxon>Chlorophyta</taxon>
        <taxon>Mamiellophyceae</taxon>
        <taxon>Mamiellales</taxon>
        <taxon>Mamiellaceae</taxon>
        <taxon>Micromonas</taxon>
    </lineage>
</organism>
<dbReference type="GeneID" id="9687519"/>
<evidence type="ECO:0000313" key="9">
    <source>
        <dbReference type="Proteomes" id="UP000001876"/>
    </source>
</evidence>
<keyword evidence="4" id="KW-0963">Cytoplasm</keyword>
<feature type="domain" description="PCI" evidence="7">
    <location>
        <begin position="200"/>
        <end position="371"/>
    </location>
</feature>
<evidence type="ECO:0000256" key="1">
    <source>
        <dbReference type="ARBA" id="ARBA00004123"/>
    </source>
</evidence>
<evidence type="ECO:0000256" key="5">
    <source>
        <dbReference type="ARBA" id="ARBA00022790"/>
    </source>
</evidence>
<dbReference type="SUPFAM" id="SSF48452">
    <property type="entry name" value="TPR-like"/>
    <property type="match status" value="1"/>
</dbReference>
<reference evidence="8 9" key="1">
    <citation type="journal article" date="2009" name="Science">
        <title>Green evolution and dynamic adaptations revealed by genomes of the marine picoeukaryotes Micromonas.</title>
        <authorList>
            <person name="Worden A.Z."/>
            <person name="Lee J.H."/>
            <person name="Mock T."/>
            <person name="Rouze P."/>
            <person name="Simmons M.P."/>
            <person name="Aerts A.L."/>
            <person name="Allen A.E."/>
            <person name="Cuvelier M.L."/>
            <person name="Derelle E."/>
            <person name="Everett M.V."/>
            <person name="Foulon E."/>
            <person name="Grimwood J."/>
            <person name="Gundlach H."/>
            <person name="Henrissat B."/>
            <person name="Napoli C."/>
            <person name="McDonald S.M."/>
            <person name="Parker M.S."/>
            <person name="Rombauts S."/>
            <person name="Salamov A."/>
            <person name="Von Dassow P."/>
            <person name="Badger J.H."/>
            <person name="Coutinho P.M."/>
            <person name="Demir E."/>
            <person name="Dubchak I."/>
            <person name="Gentemann C."/>
            <person name="Eikrem W."/>
            <person name="Gready J.E."/>
            <person name="John U."/>
            <person name="Lanier W."/>
            <person name="Lindquist E.A."/>
            <person name="Lucas S."/>
            <person name="Mayer K.F."/>
            <person name="Moreau H."/>
            <person name="Not F."/>
            <person name="Otillar R."/>
            <person name="Panaud O."/>
            <person name="Pangilinan J."/>
            <person name="Paulsen I."/>
            <person name="Piegu B."/>
            <person name="Poliakov A."/>
            <person name="Robbens S."/>
            <person name="Schmutz J."/>
            <person name="Toulza E."/>
            <person name="Wyss T."/>
            <person name="Zelensky A."/>
            <person name="Zhou K."/>
            <person name="Armbrust E.V."/>
            <person name="Bhattacharya D."/>
            <person name="Goodenough U.W."/>
            <person name="Van de Peer Y."/>
            <person name="Grigoriev I.V."/>
        </authorList>
    </citation>
    <scope>NUCLEOTIDE SEQUENCE [LARGE SCALE GENOMIC DNA]</scope>
    <source>
        <strain evidence="8 9">CCMP1545</strain>
    </source>
</reference>
<dbReference type="GO" id="GO:0008180">
    <property type="term" value="C:COP9 signalosome"/>
    <property type="evidence" value="ECO:0007669"/>
    <property type="project" value="UniProtKB-KW"/>
</dbReference>
<dbReference type="InterPro" id="IPR045135">
    <property type="entry name" value="Rpn7_N"/>
</dbReference>
<feature type="non-terminal residue" evidence="8">
    <location>
        <position position="402"/>
    </location>
</feature>
<dbReference type="PROSITE" id="PS50250">
    <property type="entry name" value="PCI"/>
    <property type="match status" value="1"/>
</dbReference>
<dbReference type="AlphaFoldDB" id="C1N2F6"/>
<evidence type="ECO:0000259" key="7">
    <source>
        <dbReference type="PROSITE" id="PS50250"/>
    </source>
</evidence>
<dbReference type="Gene3D" id="1.25.40.570">
    <property type="match status" value="1"/>
</dbReference>
<evidence type="ECO:0000256" key="3">
    <source>
        <dbReference type="ARBA" id="ARBA00008793"/>
    </source>
</evidence>
<dbReference type="PANTHER" id="PTHR14145:SF2">
    <property type="entry name" value="COP9 SIGNALOSOME COMPLEX SUBUNIT 1"/>
    <property type="match status" value="1"/>
</dbReference>
<comment type="similarity">
    <text evidence="3">Belongs to the CSN1 family.</text>
</comment>
<dbReference type="InterPro" id="IPR036390">
    <property type="entry name" value="WH_DNA-bd_sf"/>
</dbReference>
<proteinExistence type="inferred from homology"/>
<dbReference type="InterPro" id="IPR011990">
    <property type="entry name" value="TPR-like_helical_dom_sf"/>
</dbReference>
<dbReference type="EMBL" id="GG663745">
    <property type="protein sequence ID" value="EEH53792.1"/>
    <property type="molecule type" value="Genomic_DNA"/>
</dbReference>
<dbReference type="RefSeq" id="XP_003062080.1">
    <property type="nucleotide sequence ID" value="XM_003062034.1"/>
</dbReference>
<evidence type="ECO:0000256" key="2">
    <source>
        <dbReference type="ARBA" id="ARBA00004496"/>
    </source>
</evidence>
<gene>
    <name evidence="8" type="ORF">MICPUCDRAFT_3283</name>
</gene>
<evidence type="ECO:0000313" key="8">
    <source>
        <dbReference type="EMBL" id="EEH53792.1"/>
    </source>
</evidence>
<dbReference type="OrthoDB" id="422427at2759"/>
<dbReference type="InterPro" id="IPR000717">
    <property type="entry name" value="PCI_dom"/>
</dbReference>
<dbReference type="STRING" id="564608.C1N2F6"/>
<evidence type="ECO:0000256" key="4">
    <source>
        <dbReference type="ARBA" id="ARBA00022490"/>
    </source>
</evidence>
<name>C1N2F6_MICPC</name>
<dbReference type="Pfam" id="PF01399">
    <property type="entry name" value="PCI"/>
    <property type="match status" value="1"/>
</dbReference>
<sequence>IDVETIASSYAPPAAIARLLFIAEKTTSDATRLESLKLAINLLKTKTSDTATYARVVERVDGRLGDDYALDKGWIEETDKASANRQAVLERELSAYKTNSIKESVRMGHNDLGDFHHSRGALAAAFKCYVRARDYCTTPRHVVGMCLNVVRVSIESENFAHVGNYVQKALATAPDVGKEEPTVFAKLQVASALAYLDQKKYKDAATKFTELGMELEEEYNEVVTAGDVATYGALCALASFDRKELKEKVMDSVTFRAMMESAPAMRDLVNDFHGSKYKKLFDGIDDAKPVLELDLHLHDHVESLYAAIRKRALVQYCIPYSVVDLNRMGEAFRTRASPELERELAGLIAEREIAARIDAQAGTMEKRASASRESAFKAALGAGKEYRRSTAAMLVRASIVKH</sequence>
<dbReference type="InterPro" id="IPR019585">
    <property type="entry name" value="Rpn7/CSN1"/>
</dbReference>
<dbReference type="PANTHER" id="PTHR14145">
    <property type="entry name" value="26S PROTESOME SUBUNIT 6"/>
    <property type="match status" value="1"/>
</dbReference>
<comment type="subcellular location">
    <subcellularLocation>
        <location evidence="2">Cytoplasm</location>
    </subcellularLocation>
    <subcellularLocation>
        <location evidence="1">Nucleus</location>
    </subcellularLocation>
</comment>
<dbReference type="SUPFAM" id="SSF46785">
    <property type="entry name" value="Winged helix' DNA-binding domain"/>
    <property type="match status" value="1"/>
</dbReference>
<dbReference type="KEGG" id="mpp:MICPUCDRAFT_3283"/>
<keyword evidence="6" id="KW-0539">Nucleus</keyword>
<keyword evidence="9" id="KW-1185">Reference proteome</keyword>
<evidence type="ECO:0000256" key="6">
    <source>
        <dbReference type="ARBA" id="ARBA00023242"/>
    </source>
</evidence>
<accession>C1N2F6</accession>
<dbReference type="GO" id="GO:0005737">
    <property type="term" value="C:cytoplasm"/>
    <property type="evidence" value="ECO:0007669"/>
    <property type="project" value="UniProtKB-SubCell"/>
</dbReference>
<feature type="non-terminal residue" evidence="8">
    <location>
        <position position="1"/>
    </location>
</feature>